<gene>
    <name evidence="10" type="ORF">ABS24_01975</name>
</gene>
<protein>
    <recommendedName>
        <fullName evidence="2">lipoyl(octanoyl) transferase</fullName>
        <ecNumber evidence="2">2.3.1.181</ecNumber>
    </recommendedName>
</protein>
<evidence type="ECO:0000313" key="10">
    <source>
        <dbReference type="EMBL" id="KRO96926.1"/>
    </source>
</evidence>
<dbReference type="CDD" id="cd16444">
    <property type="entry name" value="LipB"/>
    <property type="match status" value="1"/>
</dbReference>
<evidence type="ECO:0000256" key="1">
    <source>
        <dbReference type="ARBA" id="ARBA00004821"/>
    </source>
</evidence>
<dbReference type="Gene3D" id="3.30.930.10">
    <property type="entry name" value="Bira Bifunctional Protein, Domain 2"/>
    <property type="match status" value="1"/>
</dbReference>
<evidence type="ECO:0000256" key="4">
    <source>
        <dbReference type="ARBA" id="ARBA00022679"/>
    </source>
</evidence>
<dbReference type="FunFam" id="3.30.930.10:FF:000020">
    <property type="entry name" value="Octanoyltransferase"/>
    <property type="match status" value="1"/>
</dbReference>
<dbReference type="PANTHER" id="PTHR10993:SF7">
    <property type="entry name" value="LIPOYLTRANSFERASE 2, MITOCHONDRIAL-RELATED"/>
    <property type="match status" value="1"/>
</dbReference>
<dbReference type="PIRSF" id="PIRSF016262">
    <property type="entry name" value="LPLase"/>
    <property type="match status" value="1"/>
</dbReference>
<dbReference type="InterPro" id="IPR000544">
    <property type="entry name" value="Octanoyltransferase"/>
</dbReference>
<proteinExistence type="inferred from homology"/>
<dbReference type="InterPro" id="IPR004143">
    <property type="entry name" value="BPL_LPL_catalytic"/>
</dbReference>
<dbReference type="EC" id="2.3.1.181" evidence="2"/>
<dbReference type="InterPro" id="IPR020605">
    <property type="entry name" value="Octanoyltransferase_CS"/>
</dbReference>
<keyword evidence="5" id="KW-0012">Acyltransferase</keyword>
<dbReference type="GO" id="GO:0033819">
    <property type="term" value="F:lipoyl(octanoyl) transferase activity"/>
    <property type="evidence" value="ECO:0007669"/>
    <property type="project" value="UniProtKB-EC"/>
</dbReference>
<dbReference type="EMBL" id="LICA01000027">
    <property type="protein sequence ID" value="KRO96926.1"/>
    <property type="molecule type" value="Genomic_DNA"/>
</dbReference>
<dbReference type="GO" id="GO:0009249">
    <property type="term" value="P:protein lipoylation"/>
    <property type="evidence" value="ECO:0007669"/>
    <property type="project" value="InterPro"/>
</dbReference>
<name>A0A0R2UCL7_9GAMM</name>
<feature type="site" description="Lowers pKa of active site Cys" evidence="8">
    <location>
        <position position="136"/>
    </location>
</feature>
<comment type="pathway">
    <text evidence="1">Protein modification; protein lipoylation via endogenous pathway; protein N(6)-(lipoyl)lysine from octanoyl-[acyl-carrier-protein]: step 1/2.</text>
</comment>
<reference evidence="10 11" key="1">
    <citation type="submission" date="2015-10" db="EMBL/GenBank/DDBJ databases">
        <title>Metagenome-Assembled Genomes uncover a global brackish microbiome.</title>
        <authorList>
            <person name="Hugerth L.W."/>
            <person name="Larsson J."/>
            <person name="Alneberg J."/>
            <person name="Lindh M.V."/>
            <person name="Legrand C."/>
            <person name="Pinhassi J."/>
            <person name="Andersson A.F."/>
        </authorList>
    </citation>
    <scope>NUCLEOTIDE SEQUENCE [LARGE SCALE GENOMIC DNA]</scope>
    <source>
        <strain evidence="10">BACL26 MAG-121220-bin70</strain>
    </source>
</reference>
<dbReference type="PANTHER" id="PTHR10993">
    <property type="entry name" value="OCTANOYLTRANSFERASE"/>
    <property type="match status" value="1"/>
</dbReference>
<evidence type="ECO:0000256" key="8">
    <source>
        <dbReference type="PIRSR" id="PIRSR016262-3"/>
    </source>
</evidence>
<evidence type="ECO:0000256" key="5">
    <source>
        <dbReference type="ARBA" id="ARBA00023315"/>
    </source>
</evidence>
<comment type="function">
    <text evidence="6">Catalyzes the transfer of endogenously produced octanoic acid from octanoyl-acyl-carrier-protein onto the lipoyl domains of lipoate-dependent enzymes. Lipoyl-ACP can also act as a substrate although octanoyl-ACP is likely to be the physiological substrate.</text>
</comment>
<evidence type="ECO:0000313" key="11">
    <source>
        <dbReference type="Proteomes" id="UP000051213"/>
    </source>
</evidence>
<dbReference type="InterPro" id="IPR045864">
    <property type="entry name" value="aa-tRNA-synth_II/BPL/LPL"/>
</dbReference>
<feature type="non-terminal residue" evidence="10">
    <location>
        <position position="215"/>
    </location>
</feature>
<evidence type="ECO:0000256" key="7">
    <source>
        <dbReference type="PIRSR" id="PIRSR016262-1"/>
    </source>
</evidence>
<evidence type="ECO:0000256" key="2">
    <source>
        <dbReference type="ARBA" id="ARBA00012334"/>
    </source>
</evidence>
<dbReference type="Pfam" id="PF21948">
    <property type="entry name" value="LplA-B_cat"/>
    <property type="match status" value="1"/>
</dbReference>
<dbReference type="AlphaFoldDB" id="A0A0R2UCL7"/>
<dbReference type="HAMAP" id="MF_00013">
    <property type="entry name" value="LipB"/>
    <property type="match status" value="1"/>
</dbReference>
<feature type="active site" description="Acyl-thioester intermediate" evidence="7">
    <location>
        <position position="170"/>
    </location>
</feature>
<organism evidence="10 11">
    <name type="scientific">SAR92 bacterium BACL26 MAG-121220-bin70</name>
    <dbReference type="NCBI Taxonomy" id="1655626"/>
    <lineage>
        <taxon>Bacteria</taxon>
        <taxon>Pseudomonadati</taxon>
        <taxon>Pseudomonadota</taxon>
        <taxon>Gammaproteobacteria</taxon>
        <taxon>Cellvibrionales</taxon>
        <taxon>Porticoccaceae</taxon>
        <taxon>SAR92 clade</taxon>
    </lineage>
</organism>
<evidence type="ECO:0000256" key="3">
    <source>
        <dbReference type="ARBA" id="ARBA00022490"/>
    </source>
</evidence>
<dbReference type="PROSITE" id="PS51733">
    <property type="entry name" value="BPL_LPL_CATALYTIC"/>
    <property type="match status" value="1"/>
</dbReference>
<dbReference type="PROSITE" id="PS01313">
    <property type="entry name" value="LIPB"/>
    <property type="match status" value="1"/>
</dbReference>
<evidence type="ECO:0000256" key="6">
    <source>
        <dbReference type="ARBA" id="ARBA00024732"/>
    </source>
</evidence>
<keyword evidence="4" id="KW-0808">Transferase</keyword>
<keyword evidence="3" id="KW-0963">Cytoplasm</keyword>
<dbReference type="UniPathway" id="UPA00538">
    <property type="reaction ID" value="UER00592"/>
</dbReference>
<dbReference type="Proteomes" id="UP000051213">
    <property type="component" value="Unassembled WGS sequence"/>
</dbReference>
<sequence length="215" mass="24059">MPETPLIIRHLGIQQYRHTFDSMKQFNEQRDEATADEIWFVEHYPVFTQGQAGKKEYILVPGDIPVVKSDRGGHVTYHGPGQITAYLLIDLRRLNLGVRQLVNLIEKAVVDTLNCWDIAASPRPEAPGVYVDNGEKIASLGLRIRKGCSYHGLNFNINMDMSPWQRINPCGLGVVMTQVADLLNPAPDIKVVTEKLAEYLTAGLGYNKYSTGHVN</sequence>
<dbReference type="NCBIfam" id="TIGR00214">
    <property type="entry name" value="lipB"/>
    <property type="match status" value="1"/>
</dbReference>
<dbReference type="SUPFAM" id="SSF55681">
    <property type="entry name" value="Class II aaRS and biotin synthetases"/>
    <property type="match status" value="1"/>
</dbReference>
<accession>A0A0R2UCL7</accession>
<evidence type="ECO:0000259" key="9">
    <source>
        <dbReference type="PROSITE" id="PS51733"/>
    </source>
</evidence>
<dbReference type="NCBIfam" id="NF010922">
    <property type="entry name" value="PRK14342.1"/>
    <property type="match status" value="1"/>
</dbReference>
<feature type="domain" description="BPL/LPL catalytic" evidence="9">
    <location>
        <begin position="32"/>
        <end position="208"/>
    </location>
</feature>
<comment type="caution">
    <text evidence="10">The sequence shown here is derived from an EMBL/GenBank/DDBJ whole genome shotgun (WGS) entry which is preliminary data.</text>
</comment>